<keyword evidence="1" id="KW-0812">Transmembrane</keyword>
<organism evidence="2 3">
    <name type="scientific">Desemzia incerta</name>
    <dbReference type="NCBI Taxonomy" id="82801"/>
    <lineage>
        <taxon>Bacteria</taxon>
        <taxon>Bacillati</taxon>
        <taxon>Bacillota</taxon>
        <taxon>Bacilli</taxon>
        <taxon>Lactobacillales</taxon>
        <taxon>Carnobacteriaceae</taxon>
        <taxon>Desemzia</taxon>
    </lineage>
</organism>
<reference evidence="2 3" key="1">
    <citation type="submission" date="2016-10" db="EMBL/GenBank/DDBJ databases">
        <authorList>
            <person name="de Groot N.N."/>
        </authorList>
    </citation>
    <scope>NUCLEOTIDE SEQUENCE [LARGE SCALE GENOMIC DNA]</scope>
    <source>
        <strain evidence="2 3">DSM 20581</strain>
    </source>
</reference>
<keyword evidence="3" id="KW-1185">Reference proteome</keyword>
<dbReference type="Proteomes" id="UP000199136">
    <property type="component" value="Unassembled WGS sequence"/>
</dbReference>
<feature type="transmembrane region" description="Helical" evidence="1">
    <location>
        <begin position="31"/>
        <end position="49"/>
    </location>
</feature>
<evidence type="ECO:0000313" key="3">
    <source>
        <dbReference type="Proteomes" id="UP000199136"/>
    </source>
</evidence>
<proteinExistence type="predicted"/>
<dbReference type="EMBL" id="FOXW01000005">
    <property type="protein sequence ID" value="SFQ32819.1"/>
    <property type="molecule type" value="Genomic_DNA"/>
</dbReference>
<dbReference type="OrthoDB" id="2355666at2"/>
<evidence type="ECO:0000256" key="1">
    <source>
        <dbReference type="SAM" id="Phobius"/>
    </source>
</evidence>
<protein>
    <recommendedName>
        <fullName evidence="4">DUF4305 domain-containing protein</fullName>
    </recommendedName>
</protein>
<dbReference type="AlphaFoldDB" id="A0A1I5XLI5"/>
<dbReference type="InterPro" id="IPR025426">
    <property type="entry name" value="DUF4305"/>
</dbReference>
<gene>
    <name evidence="2" type="ORF">SAMN04488506_1474</name>
</gene>
<accession>A0A1I5XLI5</accession>
<keyword evidence="1" id="KW-0472">Membrane</keyword>
<name>A0A1I5XLI5_9LACT</name>
<sequence length="67" mass="7998">MKKSDFMFQILFNYILAVVFTWFAVDYVGEFGWGFFSIIFVLFATRDFVRATRILQIYLKLKKGNKP</sequence>
<evidence type="ECO:0008006" key="4">
    <source>
        <dbReference type="Google" id="ProtNLM"/>
    </source>
</evidence>
<dbReference type="RefSeq" id="WP_092480515.1">
    <property type="nucleotide sequence ID" value="NZ_FOXW01000005.1"/>
</dbReference>
<keyword evidence="1" id="KW-1133">Transmembrane helix</keyword>
<evidence type="ECO:0000313" key="2">
    <source>
        <dbReference type="EMBL" id="SFQ32819.1"/>
    </source>
</evidence>
<dbReference type="Pfam" id="PF14146">
    <property type="entry name" value="DUF4305"/>
    <property type="match status" value="1"/>
</dbReference>